<keyword evidence="4 9" id="KW-0032">Aminotransferase</keyword>
<dbReference type="NCBIfam" id="TIGR01141">
    <property type="entry name" value="hisC"/>
    <property type="match status" value="1"/>
</dbReference>
<comment type="pathway">
    <text evidence="9">Amino-acid biosynthesis; L-histidine biosynthesis; L-histidine from 5-phospho-alpha-D-ribose 1-diphosphate: step 7/9.</text>
</comment>
<comment type="similarity">
    <text evidence="2 9">Belongs to the class-II pyridoxal-phosphate-dependent aminotransferase family. Histidinol-phosphate aminotransferase subfamily.</text>
</comment>
<dbReference type="PANTHER" id="PTHR42885:SF2">
    <property type="entry name" value="HISTIDINOL-PHOSPHATE AMINOTRANSFERASE"/>
    <property type="match status" value="1"/>
</dbReference>
<name>A0A562JKW4_9FIRM</name>
<gene>
    <name evidence="9" type="primary">hisC</name>
    <name evidence="11" type="ORF">LY60_00594</name>
</gene>
<dbReference type="GO" id="GO:0000105">
    <property type="term" value="P:L-histidine biosynthetic process"/>
    <property type="evidence" value="ECO:0007669"/>
    <property type="project" value="UniProtKB-UniRule"/>
</dbReference>
<feature type="modified residue" description="N6-(pyridoxal phosphate)lysine" evidence="9">
    <location>
        <position position="207"/>
    </location>
</feature>
<dbReference type="GO" id="GO:0004400">
    <property type="term" value="F:histidinol-phosphate transaminase activity"/>
    <property type="evidence" value="ECO:0007669"/>
    <property type="project" value="UniProtKB-UniRule"/>
</dbReference>
<dbReference type="InterPro" id="IPR015421">
    <property type="entry name" value="PyrdxlP-dep_Trfase_major"/>
</dbReference>
<keyword evidence="12" id="KW-1185">Reference proteome</keyword>
<dbReference type="Pfam" id="PF00155">
    <property type="entry name" value="Aminotran_1_2"/>
    <property type="match status" value="1"/>
</dbReference>
<protein>
    <recommendedName>
        <fullName evidence="9">Histidinol-phosphate aminotransferase</fullName>
        <ecNumber evidence="9">2.6.1.9</ecNumber>
    </recommendedName>
    <alternativeName>
        <fullName evidence="9">Imidazole acetol-phosphate transaminase</fullName>
    </alternativeName>
</protein>
<dbReference type="EC" id="2.6.1.9" evidence="9"/>
<evidence type="ECO:0000256" key="9">
    <source>
        <dbReference type="HAMAP-Rule" id="MF_01023"/>
    </source>
</evidence>
<dbReference type="PANTHER" id="PTHR42885">
    <property type="entry name" value="HISTIDINOL-PHOSPHATE AMINOTRANSFERASE-RELATED"/>
    <property type="match status" value="1"/>
</dbReference>
<dbReference type="SUPFAM" id="SSF53383">
    <property type="entry name" value="PLP-dependent transferases"/>
    <property type="match status" value="1"/>
</dbReference>
<dbReference type="Gene3D" id="3.90.1150.10">
    <property type="entry name" value="Aspartate Aminotransferase, domain 1"/>
    <property type="match status" value="1"/>
</dbReference>
<feature type="domain" description="Aminotransferase class I/classII large" evidence="10">
    <location>
        <begin position="47"/>
        <end position="337"/>
    </location>
</feature>
<evidence type="ECO:0000259" key="10">
    <source>
        <dbReference type="Pfam" id="PF00155"/>
    </source>
</evidence>
<dbReference type="Gene3D" id="3.40.640.10">
    <property type="entry name" value="Type I PLP-dependent aspartate aminotransferase-like (Major domain)"/>
    <property type="match status" value="1"/>
</dbReference>
<organism evidence="11 12">
    <name type="scientific">Sedimentibacter saalensis</name>
    <dbReference type="NCBI Taxonomy" id="130788"/>
    <lineage>
        <taxon>Bacteria</taxon>
        <taxon>Bacillati</taxon>
        <taxon>Bacillota</taxon>
        <taxon>Tissierellia</taxon>
        <taxon>Sedimentibacter</taxon>
    </lineage>
</organism>
<evidence type="ECO:0000256" key="2">
    <source>
        <dbReference type="ARBA" id="ARBA00007970"/>
    </source>
</evidence>
<dbReference type="EMBL" id="VLKH01000001">
    <property type="protein sequence ID" value="TWH83972.1"/>
    <property type="molecule type" value="Genomic_DNA"/>
</dbReference>
<dbReference type="InterPro" id="IPR004839">
    <property type="entry name" value="Aminotransferase_I/II_large"/>
</dbReference>
<comment type="catalytic activity">
    <reaction evidence="9">
        <text>L-histidinol phosphate + 2-oxoglutarate = 3-(imidazol-4-yl)-2-oxopropyl phosphate + L-glutamate</text>
        <dbReference type="Rhea" id="RHEA:23744"/>
        <dbReference type="ChEBI" id="CHEBI:16810"/>
        <dbReference type="ChEBI" id="CHEBI:29985"/>
        <dbReference type="ChEBI" id="CHEBI:57766"/>
        <dbReference type="ChEBI" id="CHEBI:57980"/>
        <dbReference type="EC" id="2.6.1.9"/>
    </reaction>
</comment>
<dbReference type="CDD" id="cd00609">
    <property type="entry name" value="AAT_like"/>
    <property type="match status" value="1"/>
</dbReference>
<dbReference type="InterPro" id="IPR015422">
    <property type="entry name" value="PyrdxlP-dep_Trfase_small"/>
</dbReference>
<dbReference type="InterPro" id="IPR001917">
    <property type="entry name" value="Aminotrans_II_pyridoxalP_BS"/>
</dbReference>
<comment type="caution">
    <text evidence="11">The sequence shown here is derived from an EMBL/GenBank/DDBJ whole genome shotgun (WGS) entry which is preliminary data.</text>
</comment>
<dbReference type="UniPathway" id="UPA00031">
    <property type="reaction ID" value="UER00012"/>
</dbReference>
<keyword evidence="5 9" id="KW-0028">Amino-acid biosynthesis</keyword>
<dbReference type="Proteomes" id="UP000315343">
    <property type="component" value="Unassembled WGS sequence"/>
</dbReference>
<dbReference type="InterPro" id="IPR005861">
    <property type="entry name" value="HisP_aminotrans"/>
</dbReference>
<evidence type="ECO:0000313" key="12">
    <source>
        <dbReference type="Proteomes" id="UP000315343"/>
    </source>
</evidence>
<evidence type="ECO:0000256" key="4">
    <source>
        <dbReference type="ARBA" id="ARBA00022576"/>
    </source>
</evidence>
<evidence type="ECO:0000313" key="11">
    <source>
        <dbReference type="EMBL" id="TWH83972.1"/>
    </source>
</evidence>
<dbReference type="PROSITE" id="PS00599">
    <property type="entry name" value="AA_TRANSFER_CLASS_2"/>
    <property type="match status" value="1"/>
</dbReference>
<evidence type="ECO:0000256" key="3">
    <source>
        <dbReference type="ARBA" id="ARBA00011738"/>
    </source>
</evidence>
<keyword evidence="7 9" id="KW-0663">Pyridoxal phosphate</keyword>
<dbReference type="AlphaFoldDB" id="A0A562JKW4"/>
<evidence type="ECO:0000256" key="6">
    <source>
        <dbReference type="ARBA" id="ARBA00022679"/>
    </source>
</evidence>
<evidence type="ECO:0000256" key="5">
    <source>
        <dbReference type="ARBA" id="ARBA00022605"/>
    </source>
</evidence>
<evidence type="ECO:0000256" key="1">
    <source>
        <dbReference type="ARBA" id="ARBA00001933"/>
    </source>
</evidence>
<comment type="subunit">
    <text evidence="3 9">Homodimer.</text>
</comment>
<comment type="cofactor">
    <cofactor evidence="1 9">
        <name>pyridoxal 5'-phosphate</name>
        <dbReference type="ChEBI" id="CHEBI:597326"/>
    </cofactor>
</comment>
<dbReference type="OrthoDB" id="9813612at2"/>
<accession>A0A562JKW4</accession>
<keyword evidence="6 9" id="KW-0808">Transferase</keyword>
<sequence length="345" mass="39348">MIKLKPSVEKLQAYFVNDIPYRVKLDANEGSNYLLQDGFKIENFQPNLYPDSDSRVLREKMAVYYGCRAENIMVGNGSSEMINMVINAFCDKGEKVMSFVPSFSMYQTYCDLCGAEYIGIPSEKDFTQNIDKLIKEATENKTKIVILCNPNNPTGFMYTRTEVIKLLENVKDSLIILDEAYVDFSENSVVDLVDNYENLIVMRTLSKAFGLAGLRVGAMIAKEETIKYVWKVKVPYNINILSQYAAEQALDNIERVKSYIEGVKKLRQELSFTLRKLDFTVYESGANFIFVKAPVENLFEKLMDCGVLIRKFNYGGEVFNRITIGTKEENEILVEEIKSIMGGNQ</sequence>
<evidence type="ECO:0000256" key="8">
    <source>
        <dbReference type="ARBA" id="ARBA00023102"/>
    </source>
</evidence>
<dbReference type="RefSeq" id="WP_145079688.1">
    <property type="nucleotide sequence ID" value="NZ_JAYFNS010000026.1"/>
</dbReference>
<evidence type="ECO:0000256" key="7">
    <source>
        <dbReference type="ARBA" id="ARBA00022898"/>
    </source>
</evidence>
<keyword evidence="8 9" id="KW-0368">Histidine biosynthesis</keyword>
<dbReference type="HAMAP" id="MF_01023">
    <property type="entry name" value="HisC_aminotrans_2"/>
    <property type="match status" value="1"/>
</dbReference>
<dbReference type="GO" id="GO:0030170">
    <property type="term" value="F:pyridoxal phosphate binding"/>
    <property type="evidence" value="ECO:0007669"/>
    <property type="project" value="InterPro"/>
</dbReference>
<proteinExistence type="inferred from homology"/>
<dbReference type="InterPro" id="IPR015424">
    <property type="entry name" value="PyrdxlP-dep_Trfase"/>
</dbReference>
<reference evidence="11 12" key="1">
    <citation type="submission" date="2019-07" db="EMBL/GenBank/DDBJ databases">
        <title>Genomic Encyclopedia of Type Strains, Phase I: the one thousand microbial genomes (KMG-I) project.</title>
        <authorList>
            <person name="Kyrpides N."/>
        </authorList>
    </citation>
    <scope>NUCLEOTIDE SEQUENCE [LARGE SCALE GENOMIC DNA]</scope>
    <source>
        <strain evidence="11 12">DSM 13558</strain>
    </source>
</reference>